<proteinExistence type="predicted"/>
<feature type="compositionally biased region" description="Low complexity" evidence="1">
    <location>
        <begin position="179"/>
        <end position="198"/>
    </location>
</feature>
<dbReference type="AlphaFoldDB" id="A0A010ZT63"/>
<dbReference type="HOGENOM" id="CLU_1376175_0_0_11"/>
<comment type="caution">
    <text evidence="3">The sequence shown here is derived from an EMBL/GenBank/DDBJ whole genome shotgun (WGS) entry which is preliminary data.</text>
</comment>
<feature type="region of interest" description="Disordered" evidence="1">
    <location>
        <begin position="169"/>
        <end position="198"/>
    </location>
</feature>
<dbReference type="PATRIC" id="fig|927661.3.peg.1448"/>
<evidence type="ECO:0000313" key="4">
    <source>
        <dbReference type="Proteomes" id="UP000021053"/>
    </source>
</evidence>
<keyword evidence="2" id="KW-1133">Transmembrane helix</keyword>
<organism evidence="3 4">
    <name type="scientific">Cryptosporangium arvum DSM 44712</name>
    <dbReference type="NCBI Taxonomy" id="927661"/>
    <lineage>
        <taxon>Bacteria</taxon>
        <taxon>Bacillati</taxon>
        <taxon>Actinomycetota</taxon>
        <taxon>Actinomycetes</taxon>
        <taxon>Cryptosporangiales</taxon>
        <taxon>Cryptosporangiaceae</taxon>
        <taxon>Cryptosporangium</taxon>
    </lineage>
</organism>
<dbReference type="Proteomes" id="UP000021053">
    <property type="component" value="Unassembled WGS sequence"/>
</dbReference>
<protein>
    <submittedName>
        <fullName evidence="3">Uncharacterized protein</fullName>
    </submittedName>
</protein>
<keyword evidence="2" id="KW-0812">Transmembrane</keyword>
<evidence type="ECO:0000313" key="3">
    <source>
        <dbReference type="EMBL" id="EXG80402.1"/>
    </source>
</evidence>
<dbReference type="EMBL" id="JFBT01000001">
    <property type="protein sequence ID" value="EXG80402.1"/>
    <property type="molecule type" value="Genomic_DNA"/>
</dbReference>
<feature type="transmembrane region" description="Helical" evidence="2">
    <location>
        <begin position="121"/>
        <end position="144"/>
    </location>
</feature>
<evidence type="ECO:0000256" key="1">
    <source>
        <dbReference type="SAM" id="MobiDB-lite"/>
    </source>
</evidence>
<keyword evidence="2" id="KW-0472">Membrane</keyword>
<accession>A0A010ZT63</accession>
<sequence>MYGAGPASGAASVGANPAGSFGGPAPANAPGTAPPIYNGAPAVGGAAVGGVAAVGGAAPAVPMGGVAPVSGAASGPTAPVGWNVTGDIPSAWSEDRPRGASLEPPDLGPSATQPIFTKMMLLGLTGAGLVIAIVSCLLGSVVGIPLRGESAPEVNVKVSVSPSPVYVTVTPSAPDGAAPSDGTPSDGTPDPGDGAPTP</sequence>
<evidence type="ECO:0000256" key="2">
    <source>
        <dbReference type="SAM" id="Phobius"/>
    </source>
</evidence>
<keyword evidence="4" id="KW-1185">Reference proteome</keyword>
<gene>
    <name evidence="3" type="ORF">CryarDRAFT_1475</name>
</gene>
<name>A0A010ZT63_9ACTN</name>
<reference evidence="3 4" key="1">
    <citation type="submission" date="2013-07" db="EMBL/GenBank/DDBJ databases">
        <authorList>
            <consortium name="DOE Joint Genome Institute"/>
            <person name="Eisen J."/>
            <person name="Huntemann M."/>
            <person name="Han J."/>
            <person name="Chen A."/>
            <person name="Kyrpides N."/>
            <person name="Mavromatis K."/>
            <person name="Markowitz V."/>
            <person name="Palaniappan K."/>
            <person name="Ivanova N."/>
            <person name="Schaumberg A."/>
            <person name="Pati A."/>
            <person name="Liolios K."/>
            <person name="Nordberg H.P."/>
            <person name="Cantor M.N."/>
            <person name="Hua S.X."/>
            <person name="Woyke T."/>
        </authorList>
    </citation>
    <scope>NUCLEOTIDE SEQUENCE [LARGE SCALE GENOMIC DNA]</scope>
    <source>
        <strain evidence="3 4">DSM 44712</strain>
    </source>
</reference>